<dbReference type="Pfam" id="PF07519">
    <property type="entry name" value="Tannase"/>
    <property type="match status" value="2"/>
</dbReference>
<keyword evidence="2" id="KW-0719">Serine esterase</keyword>
<keyword evidence="3" id="KW-0624">Polysaccharide degradation</keyword>
<dbReference type="GO" id="GO:0045493">
    <property type="term" value="P:xylan catabolic process"/>
    <property type="evidence" value="ECO:0007669"/>
    <property type="project" value="UniProtKB-KW"/>
</dbReference>
<keyword evidence="6 10" id="KW-0378">Hydrolase</keyword>
<dbReference type="PANTHER" id="PTHR33938">
    <property type="entry name" value="FERULOYL ESTERASE B-RELATED"/>
    <property type="match status" value="1"/>
</dbReference>
<evidence type="ECO:0000256" key="9">
    <source>
        <dbReference type="ARBA" id="ARBA00034075"/>
    </source>
</evidence>
<comment type="catalytic activity">
    <reaction evidence="9">
        <text>feruloyl-polysaccharide + H2O = ferulate + polysaccharide.</text>
        <dbReference type="EC" id="3.1.1.73"/>
    </reaction>
</comment>
<dbReference type="PANTHER" id="PTHR33938:SF15">
    <property type="entry name" value="FERULOYL ESTERASE B-RELATED"/>
    <property type="match status" value="1"/>
</dbReference>
<evidence type="ECO:0000313" key="12">
    <source>
        <dbReference type="Proteomes" id="UP001215598"/>
    </source>
</evidence>
<comment type="similarity">
    <text evidence="1 10">Belongs to the tannase family.</text>
</comment>
<accession>A0AAD7IUK7</accession>
<evidence type="ECO:0000256" key="1">
    <source>
        <dbReference type="ARBA" id="ARBA00006249"/>
    </source>
</evidence>
<evidence type="ECO:0000256" key="3">
    <source>
        <dbReference type="ARBA" id="ARBA00022651"/>
    </source>
</evidence>
<dbReference type="InterPro" id="IPR029058">
    <property type="entry name" value="AB_hydrolase_fold"/>
</dbReference>
<keyword evidence="3" id="KW-0858">Xylan degradation</keyword>
<organism evidence="11 12">
    <name type="scientific">Mycena metata</name>
    <dbReference type="NCBI Taxonomy" id="1033252"/>
    <lineage>
        <taxon>Eukaryota</taxon>
        <taxon>Fungi</taxon>
        <taxon>Dikarya</taxon>
        <taxon>Basidiomycota</taxon>
        <taxon>Agaricomycotina</taxon>
        <taxon>Agaricomycetes</taxon>
        <taxon>Agaricomycetidae</taxon>
        <taxon>Agaricales</taxon>
        <taxon>Marasmiineae</taxon>
        <taxon>Mycenaceae</taxon>
        <taxon>Mycena</taxon>
    </lineage>
</organism>
<dbReference type="SUPFAM" id="SSF53474">
    <property type="entry name" value="alpha/beta-Hydrolases"/>
    <property type="match status" value="2"/>
</dbReference>
<evidence type="ECO:0000313" key="11">
    <source>
        <dbReference type="EMBL" id="KAJ7750794.1"/>
    </source>
</evidence>
<evidence type="ECO:0000256" key="10">
    <source>
        <dbReference type="RuleBase" id="RU361238"/>
    </source>
</evidence>
<keyword evidence="8" id="KW-1015">Disulfide bond</keyword>
<evidence type="ECO:0000256" key="8">
    <source>
        <dbReference type="ARBA" id="ARBA00023157"/>
    </source>
</evidence>
<evidence type="ECO:0000256" key="6">
    <source>
        <dbReference type="ARBA" id="ARBA00022801"/>
    </source>
</evidence>
<dbReference type="InterPro" id="IPR011118">
    <property type="entry name" value="Tannase/feruloyl_esterase"/>
</dbReference>
<evidence type="ECO:0000256" key="2">
    <source>
        <dbReference type="ARBA" id="ARBA00022487"/>
    </source>
</evidence>
<gene>
    <name evidence="11" type="ORF">B0H16DRAFT_1887669</name>
</gene>
<proteinExistence type="inferred from homology"/>
<dbReference type="Gene3D" id="3.40.50.1820">
    <property type="entry name" value="alpha/beta hydrolase"/>
    <property type="match status" value="1"/>
</dbReference>
<evidence type="ECO:0000256" key="4">
    <source>
        <dbReference type="ARBA" id="ARBA00022723"/>
    </source>
</evidence>
<dbReference type="EC" id="3.1.1.-" evidence="10"/>
<feature type="signal peptide" evidence="10">
    <location>
        <begin position="1"/>
        <end position="19"/>
    </location>
</feature>
<sequence>MLDCASLFLLLLAISVSGAEPPIRPCPAKGLMSRITPPLLFQKQRPMVGQWDFFPEEPRSPSGLRVAVISENDVCLSHAHIPHALAFNICVTDHQKNTMTLLSRAWIAVLLAVLVPVRAASDPSANCLALQDSLHLENTTILNVAYIAAATNVSTPGTCQSTAPVTAAPLCRVQFGINTTSTSAVHAEAWLPDVWFGRFLGLGNGGLGGCIDYANLDYGTSLHFAAVGSDNGHDGTSGAPFLNHPEVINDFAFRAVHVEAVIGKEIVRAYYGTPAEKSYYLGCSTGGRQGTQAALKFPGDFDGIVGGSPATDFNHLQIWSGVLSHYVGAPISTAAPSPKSIPRTLWSVVSAEILRQCDALDGVLDGIITEPDACDFRPEAIQCTADNTTNCLTPIQVEAVRNIFTPLFGLDGQLVYPRYSPGAEADPIAAAILGGTFFSFTQDWGRFAILNVTEFDFSNFSVTVTPFWDSINPGGIATFDGDLSAFRNRGGKFLTYHGRRDPLISSTNSKRVYDLISHTLSLPLLDDFYRLFLIPGMGHCSGGLGPTSFGQSNGLNLVNTSSHNILLAMVDWVEGGIAPDTIIGADTNGSTRTHCRYPMRSVFNGKVFVCTT</sequence>
<dbReference type="GO" id="GO:0030600">
    <property type="term" value="F:feruloyl esterase activity"/>
    <property type="evidence" value="ECO:0007669"/>
    <property type="project" value="UniProtKB-EC"/>
</dbReference>
<name>A0AAD7IUK7_9AGAR</name>
<dbReference type="AlphaFoldDB" id="A0AAD7IUK7"/>
<reference evidence="11" key="1">
    <citation type="submission" date="2023-03" db="EMBL/GenBank/DDBJ databases">
        <title>Massive genome expansion in bonnet fungi (Mycena s.s.) driven by repeated elements and novel gene families across ecological guilds.</title>
        <authorList>
            <consortium name="Lawrence Berkeley National Laboratory"/>
            <person name="Harder C.B."/>
            <person name="Miyauchi S."/>
            <person name="Viragh M."/>
            <person name="Kuo A."/>
            <person name="Thoen E."/>
            <person name="Andreopoulos B."/>
            <person name="Lu D."/>
            <person name="Skrede I."/>
            <person name="Drula E."/>
            <person name="Henrissat B."/>
            <person name="Morin E."/>
            <person name="Kohler A."/>
            <person name="Barry K."/>
            <person name="LaButti K."/>
            <person name="Morin E."/>
            <person name="Salamov A."/>
            <person name="Lipzen A."/>
            <person name="Mereny Z."/>
            <person name="Hegedus B."/>
            <person name="Baldrian P."/>
            <person name="Stursova M."/>
            <person name="Weitz H."/>
            <person name="Taylor A."/>
            <person name="Grigoriev I.V."/>
            <person name="Nagy L.G."/>
            <person name="Martin F."/>
            <person name="Kauserud H."/>
        </authorList>
    </citation>
    <scope>NUCLEOTIDE SEQUENCE</scope>
    <source>
        <strain evidence="11">CBHHK182m</strain>
    </source>
</reference>
<keyword evidence="4" id="KW-0479">Metal-binding</keyword>
<feature type="chain" id="PRO_5041782872" description="Carboxylic ester hydrolase" evidence="10">
    <location>
        <begin position="20"/>
        <end position="612"/>
    </location>
</feature>
<evidence type="ECO:0000256" key="7">
    <source>
        <dbReference type="ARBA" id="ARBA00022837"/>
    </source>
</evidence>
<keyword evidence="7" id="KW-0106">Calcium</keyword>
<protein>
    <recommendedName>
        <fullName evidence="10">Carboxylic ester hydrolase</fullName>
        <ecNumber evidence="10">3.1.1.-</ecNumber>
    </recommendedName>
</protein>
<evidence type="ECO:0000256" key="5">
    <source>
        <dbReference type="ARBA" id="ARBA00022729"/>
    </source>
</evidence>
<keyword evidence="5 10" id="KW-0732">Signal</keyword>
<comment type="caution">
    <text evidence="11">The sequence shown here is derived from an EMBL/GenBank/DDBJ whole genome shotgun (WGS) entry which is preliminary data.</text>
</comment>
<dbReference type="Proteomes" id="UP001215598">
    <property type="component" value="Unassembled WGS sequence"/>
</dbReference>
<dbReference type="EMBL" id="JARKIB010000064">
    <property type="protein sequence ID" value="KAJ7750794.1"/>
    <property type="molecule type" value="Genomic_DNA"/>
</dbReference>
<keyword evidence="12" id="KW-1185">Reference proteome</keyword>
<keyword evidence="3" id="KW-0119">Carbohydrate metabolism</keyword>
<dbReference type="GO" id="GO:0046872">
    <property type="term" value="F:metal ion binding"/>
    <property type="evidence" value="ECO:0007669"/>
    <property type="project" value="UniProtKB-KW"/>
</dbReference>